<name>A0ABW2LQR7_9PSEU</name>
<keyword evidence="3" id="KW-1185">Reference proteome</keyword>
<sequence length="85" mass="9278">MNVPNITSMHPVWQPGDVVFDAAGNLRVRSDDPRWPWAYPPEGPTRDASGGAYVPEGALEDNEVPRPLVLLVRGGQVVTESIVEE</sequence>
<dbReference type="RefSeq" id="WP_380673068.1">
    <property type="nucleotide sequence ID" value="NZ_JBHTCJ010000021.1"/>
</dbReference>
<evidence type="ECO:0000313" key="2">
    <source>
        <dbReference type="EMBL" id="MFC7344864.1"/>
    </source>
</evidence>
<feature type="region of interest" description="Disordered" evidence="1">
    <location>
        <begin position="32"/>
        <end position="59"/>
    </location>
</feature>
<reference evidence="3" key="1">
    <citation type="journal article" date="2019" name="Int. J. Syst. Evol. Microbiol.">
        <title>The Global Catalogue of Microorganisms (GCM) 10K type strain sequencing project: providing services to taxonomists for standard genome sequencing and annotation.</title>
        <authorList>
            <consortium name="The Broad Institute Genomics Platform"/>
            <consortium name="The Broad Institute Genome Sequencing Center for Infectious Disease"/>
            <person name="Wu L."/>
            <person name="Ma J."/>
        </authorList>
    </citation>
    <scope>NUCLEOTIDE SEQUENCE [LARGE SCALE GENOMIC DNA]</scope>
    <source>
        <strain evidence="3">WLHS5</strain>
    </source>
</reference>
<gene>
    <name evidence="2" type="ORF">ACFQRI_25930</name>
</gene>
<accession>A0ABW2LQR7</accession>
<protein>
    <submittedName>
        <fullName evidence="2">Uncharacterized protein</fullName>
    </submittedName>
</protein>
<organism evidence="2 3">
    <name type="scientific">Saccharopolyspora griseoalba</name>
    <dbReference type="NCBI Taxonomy" id="1431848"/>
    <lineage>
        <taxon>Bacteria</taxon>
        <taxon>Bacillati</taxon>
        <taxon>Actinomycetota</taxon>
        <taxon>Actinomycetes</taxon>
        <taxon>Pseudonocardiales</taxon>
        <taxon>Pseudonocardiaceae</taxon>
        <taxon>Saccharopolyspora</taxon>
    </lineage>
</organism>
<evidence type="ECO:0000256" key="1">
    <source>
        <dbReference type="SAM" id="MobiDB-lite"/>
    </source>
</evidence>
<evidence type="ECO:0000313" key="3">
    <source>
        <dbReference type="Proteomes" id="UP001596504"/>
    </source>
</evidence>
<comment type="caution">
    <text evidence="2">The sequence shown here is derived from an EMBL/GenBank/DDBJ whole genome shotgun (WGS) entry which is preliminary data.</text>
</comment>
<proteinExistence type="predicted"/>
<dbReference type="Proteomes" id="UP001596504">
    <property type="component" value="Unassembled WGS sequence"/>
</dbReference>
<dbReference type="EMBL" id="JBHTCJ010000021">
    <property type="protein sequence ID" value="MFC7344864.1"/>
    <property type="molecule type" value="Genomic_DNA"/>
</dbReference>